<evidence type="ECO:0000313" key="2">
    <source>
        <dbReference type="Proteomes" id="UP000230423"/>
    </source>
</evidence>
<dbReference type="EMBL" id="KZ345472">
    <property type="protein sequence ID" value="PIO73360.1"/>
    <property type="molecule type" value="Genomic_DNA"/>
</dbReference>
<proteinExistence type="predicted"/>
<name>A0A2G9UV45_TELCI</name>
<accession>A0A2G9UV45</accession>
<sequence length="174" mass="19310">MGNAREFFYVQFSPSRRESLGFNESVELNADVLSSALRRRARAVSPRARPDTGSIHKPLFANLSDDEDEVKIAAGDVSLQYPAKLDSLPSPRVPKTMRERVLNGLKSNRSTGLGGVQDAAAKALASLEIRNASANMISRKPLLKRKLDKIDQNNQRLSQFFSKRNPSEVIDLDD</sequence>
<protein>
    <submittedName>
        <fullName evidence="1">Uncharacterized protein</fullName>
    </submittedName>
</protein>
<dbReference type="AlphaFoldDB" id="A0A2G9UV45"/>
<evidence type="ECO:0000313" key="1">
    <source>
        <dbReference type="EMBL" id="PIO73360.1"/>
    </source>
</evidence>
<gene>
    <name evidence="1" type="ORF">TELCIR_04668</name>
</gene>
<keyword evidence="2" id="KW-1185">Reference proteome</keyword>
<reference evidence="1 2" key="1">
    <citation type="submission" date="2015-09" db="EMBL/GenBank/DDBJ databases">
        <title>Draft genome of the parasitic nematode Teladorsagia circumcincta isolate WARC Sus (inbred).</title>
        <authorList>
            <person name="Mitreva M."/>
        </authorList>
    </citation>
    <scope>NUCLEOTIDE SEQUENCE [LARGE SCALE GENOMIC DNA]</scope>
    <source>
        <strain evidence="1 2">S</strain>
    </source>
</reference>
<dbReference type="Proteomes" id="UP000230423">
    <property type="component" value="Unassembled WGS sequence"/>
</dbReference>
<organism evidence="1 2">
    <name type="scientific">Teladorsagia circumcincta</name>
    <name type="common">Brown stomach worm</name>
    <name type="synonym">Ostertagia circumcincta</name>
    <dbReference type="NCBI Taxonomy" id="45464"/>
    <lineage>
        <taxon>Eukaryota</taxon>
        <taxon>Metazoa</taxon>
        <taxon>Ecdysozoa</taxon>
        <taxon>Nematoda</taxon>
        <taxon>Chromadorea</taxon>
        <taxon>Rhabditida</taxon>
        <taxon>Rhabditina</taxon>
        <taxon>Rhabditomorpha</taxon>
        <taxon>Strongyloidea</taxon>
        <taxon>Trichostrongylidae</taxon>
        <taxon>Teladorsagia</taxon>
    </lineage>
</organism>
<dbReference type="OrthoDB" id="5845612at2759"/>